<accession>A0A2I1HKY8</accession>
<organism evidence="1 2">
    <name type="scientific">Rhizophagus irregularis</name>
    <dbReference type="NCBI Taxonomy" id="588596"/>
    <lineage>
        <taxon>Eukaryota</taxon>
        <taxon>Fungi</taxon>
        <taxon>Fungi incertae sedis</taxon>
        <taxon>Mucoromycota</taxon>
        <taxon>Glomeromycotina</taxon>
        <taxon>Glomeromycetes</taxon>
        <taxon>Glomerales</taxon>
        <taxon>Glomeraceae</taxon>
        <taxon>Rhizophagus</taxon>
    </lineage>
</organism>
<comment type="caution">
    <text evidence="1">The sequence shown here is derived from an EMBL/GenBank/DDBJ whole genome shotgun (WGS) entry which is preliminary data.</text>
</comment>
<dbReference type="EMBL" id="LLXI01003618">
    <property type="protein sequence ID" value="PKY59544.1"/>
    <property type="molecule type" value="Genomic_DNA"/>
</dbReference>
<sequence length="101" mass="11605">MCSWLCYCIFLTLINTMCRDFVLVGILYFSGLWGREEVGILMIYCLILQLGLKSVKWVGQTVSQNSVLHLNKSFIIIFSTFLKSQNMTIFSSVTITTNYNK</sequence>
<dbReference type="Proteomes" id="UP000234323">
    <property type="component" value="Unassembled WGS sequence"/>
</dbReference>
<protein>
    <submittedName>
        <fullName evidence="1">Uncharacterized protein</fullName>
    </submittedName>
</protein>
<gene>
    <name evidence="1" type="ORF">RhiirA4_159842</name>
</gene>
<reference evidence="1 2" key="1">
    <citation type="submission" date="2015-10" db="EMBL/GenBank/DDBJ databases">
        <title>Genome analyses suggest a sexual origin of heterokaryosis in a supposedly ancient asexual fungus.</title>
        <authorList>
            <person name="Ropars J."/>
            <person name="Sedzielewska K."/>
            <person name="Noel J."/>
            <person name="Charron P."/>
            <person name="Farinelli L."/>
            <person name="Marton T."/>
            <person name="Kruger M."/>
            <person name="Pelin A."/>
            <person name="Brachmann A."/>
            <person name="Corradi N."/>
        </authorList>
    </citation>
    <scope>NUCLEOTIDE SEQUENCE [LARGE SCALE GENOMIC DNA]</scope>
    <source>
        <strain evidence="1 2">A4</strain>
    </source>
</reference>
<dbReference type="AlphaFoldDB" id="A0A2I1HKY8"/>
<evidence type="ECO:0000313" key="2">
    <source>
        <dbReference type="Proteomes" id="UP000234323"/>
    </source>
</evidence>
<evidence type="ECO:0000313" key="1">
    <source>
        <dbReference type="EMBL" id="PKY59544.1"/>
    </source>
</evidence>
<proteinExistence type="predicted"/>
<name>A0A2I1HKY8_9GLOM</name>
<keyword evidence="2" id="KW-1185">Reference proteome</keyword>